<name>A0A8S3HT87_9BILA</name>
<evidence type="ECO:0000313" key="1">
    <source>
        <dbReference type="EMBL" id="CAF5184270.1"/>
    </source>
</evidence>
<gene>
    <name evidence="1" type="ORF">GIL414_LOCUS70410</name>
</gene>
<accession>A0A8S3HT87</accession>
<protein>
    <submittedName>
        <fullName evidence="1">Uncharacterized protein</fullName>
    </submittedName>
</protein>
<feature type="non-terminal residue" evidence="1">
    <location>
        <position position="96"/>
    </location>
</feature>
<evidence type="ECO:0000313" key="2">
    <source>
        <dbReference type="Proteomes" id="UP000681720"/>
    </source>
</evidence>
<dbReference type="Proteomes" id="UP000681720">
    <property type="component" value="Unassembled WGS sequence"/>
</dbReference>
<sequence>YFRHESKYGLACIARVDTVKDEDDGSALSVVDQSQRGMRIKSVGILTSSIIHIQSYLAFLQTEARTYLNQSSADYDRLKRFLLQHGQPTSVPVSIY</sequence>
<reference evidence="1" key="1">
    <citation type="submission" date="2021-02" db="EMBL/GenBank/DDBJ databases">
        <authorList>
            <person name="Nowell W R."/>
        </authorList>
    </citation>
    <scope>NUCLEOTIDE SEQUENCE</scope>
</reference>
<dbReference type="EMBL" id="CAJOBJ010332153">
    <property type="protein sequence ID" value="CAF5184270.1"/>
    <property type="molecule type" value="Genomic_DNA"/>
</dbReference>
<proteinExistence type="predicted"/>
<feature type="non-terminal residue" evidence="1">
    <location>
        <position position="1"/>
    </location>
</feature>
<dbReference type="AlphaFoldDB" id="A0A8S3HT87"/>
<organism evidence="1 2">
    <name type="scientific">Rotaria magnacalcarata</name>
    <dbReference type="NCBI Taxonomy" id="392030"/>
    <lineage>
        <taxon>Eukaryota</taxon>
        <taxon>Metazoa</taxon>
        <taxon>Spiralia</taxon>
        <taxon>Gnathifera</taxon>
        <taxon>Rotifera</taxon>
        <taxon>Eurotatoria</taxon>
        <taxon>Bdelloidea</taxon>
        <taxon>Philodinida</taxon>
        <taxon>Philodinidae</taxon>
        <taxon>Rotaria</taxon>
    </lineage>
</organism>
<comment type="caution">
    <text evidence="1">The sequence shown here is derived from an EMBL/GenBank/DDBJ whole genome shotgun (WGS) entry which is preliminary data.</text>
</comment>